<keyword evidence="1" id="KW-1133">Transmembrane helix</keyword>
<proteinExistence type="predicted"/>
<gene>
    <name evidence="2" type="ORF">N47_G32470</name>
</gene>
<feature type="transmembrane region" description="Helical" evidence="1">
    <location>
        <begin position="16"/>
        <end position="33"/>
    </location>
</feature>
<organism evidence="2">
    <name type="scientific">uncultured Desulfobacterium sp</name>
    <dbReference type="NCBI Taxonomy" id="201089"/>
    <lineage>
        <taxon>Bacteria</taxon>
        <taxon>Pseudomonadati</taxon>
        <taxon>Thermodesulfobacteriota</taxon>
        <taxon>Desulfobacteria</taxon>
        <taxon>Desulfobacterales</taxon>
        <taxon>Desulfobacteriaceae</taxon>
        <taxon>Desulfobacterium</taxon>
        <taxon>environmental samples</taxon>
    </lineage>
</organism>
<dbReference type="EMBL" id="FR695868">
    <property type="protein sequence ID" value="CBX27923.1"/>
    <property type="molecule type" value="Genomic_DNA"/>
</dbReference>
<dbReference type="AlphaFoldDB" id="E1YBH9"/>
<name>E1YBH9_9BACT</name>
<sequence>MLLLYYYDLTEMGECLYLWFCGWFSHTLFILLMRNGFYGHNRQAVNKMTIMVVLHKRRNIHDDSKAQLQEFI</sequence>
<keyword evidence="1" id="KW-0472">Membrane</keyword>
<reference evidence="2" key="1">
    <citation type="journal article" date="2011" name="Environ. Microbiol.">
        <title>Genomic insights into the metabolic potential of the polycyclic aromatic hydrocarbon degrading sulfate-reducing Deltaproteobacterium N47.</title>
        <authorList>
            <person name="Bergmann F."/>
            <person name="Selesi D."/>
            <person name="Weinmaier T."/>
            <person name="Tischler P."/>
            <person name="Rattei T."/>
            <person name="Meckenstock R.U."/>
        </authorList>
    </citation>
    <scope>NUCLEOTIDE SEQUENCE</scope>
</reference>
<evidence type="ECO:0000313" key="2">
    <source>
        <dbReference type="EMBL" id="CBX27923.1"/>
    </source>
</evidence>
<accession>E1YBH9</accession>
<keyword evidence="1" id="KW-0812">Transmembrane</keyword>
<protein>
    <submittedName>
        <fullName evidence="2">Uncharacterized protein</fullName>
    </submittedName>
</protein>
<evidence type="ECO:0000256" key="1">
    <source>
        <dbReference type="SAM" id="Phobius"/>
    </source>
</evidence>